<evidence type="ECO:0000313" key="6">
    <source>
        <dbReference type="EMBL" id="EON97646.1"/>
    </source>
</evidence>
<feature type="transmembrane region" description="Helical" evidence="5">
    <location>
        <begin position="62"/>
        <end position="86"/>
    </location>
</feature>
<evidence type="ECO:0000256" key="1">
    <source>
        <dbReference type="ARBA" id="ARBA00004141"/>
    </source>
</evidence>
<keyword evidence="4 5" id="KW-0472">Membrane</keyword>
<feature type="transmembrane region" description="Helical" evidence="5">
    <location>
        <begin position="276"/>
        <end position="299"/>
    </location>
</feature>
<dbReference type="EMBL" id="KB933264">
    <property type="protein sequence ID" value="EON97646.1"/>
    <property type="molecule type" value="Genomic_DNA"/>
</dbReference>
<dbReference type="GO" id="GO:0005886">
    <property type="term" value="C:plasma membrane"/>
    <property type="evidence" value="ECO:0007669"/>
    <property type="project" value="TreeGrafter"/>
</dbReference>
<dbReference type="GeneID" id="19327723"/>
<evidence type="ECO:0000256" key="4">
    <source>
        <dbReference type="ARBA" id="ARBA00023136"/>
    </source>
</evidence>
<keyword evidence="7" id="KW-1185">Reference proteome</keyword>
<sequence>MVSKSREGIITTVGDNMSANLSGSEKNETTVLKTTKDGIPLVPQPSDDPEDPLNWSTFRKHAALVVLAMESLMVKFSATLIIIALLGAIGVAQSQSYAQALGCRMIMGFGGSAGLCIGPASISDMFFLHEKGTRMGVNSMLLVVAPYIGGIAGGSVQQNPHLGWRWAMYVSAICYAAQLIAQFFFVPETIYEREVAATEPPEKKNTLARRLMFRTPTNPTGETWFQTFKRPYKMFVYPAVLLPSFWVSTGVMTEVANTAGFALNFGVTSKFHFTTAQVGFCFFSGLIGAFFGELCAGPLCDLVAKRTLKKEEEWQPEKILKLVFTGLLTISVGLILYGCELEYGSGWAAPLFGMVLFVFGQEILVTVIMTYMTDAYPDDAAEVAIVFQFFFNVMCFHPPFYTPQWIAQPGGAKVPYIVYAILPIVFFPPCIGVLMWKGKSIRGRGTWSSLIKKE</sequence>
<dbReference type="GO" id="GO:0022857">
    <property type="term" value="F:transmembrane transporter activity"/>
    <property type="evidence" value="ECO:0007669"/>
    <property type="project" value="InterPro"/>
</dbReference>
<dbReference type="RefSeq" id="XP_007917732.1">
    <property type="nucleotide sequence ID" value="XM_007919541.1"/>
</dbReference>
<feature type="transmembrane region" description="Helical" evidence="5">
    <location>
        <begin position="416"/>
        <end position="436"/>
    </location>
</feature>
<dbReference type="Gene3D" id="1.20.1250.20">
    <property type="entry name" value="MFS general substrate transporter like domains"/>
    <property type="match status" value="1"/>
</dbReference>
<dbReference type="OrthoDB" id="2585655at2759"/>
<dbReference type="eggNOG" id="KOG0255">
    <property type="taxonomic scope" value="Eukaryota"/>
</dbReference>
<keyword evidence="3 5" id="KW-1133">Transmembrane helix</keyword>
<name>R8BEB2_PHAM7</name>
<dbReference type="HOGENOM" id="CLU_008455_13_6_1"/>
<feature type="transmembrane region" description="Helical" evidence="5">
    <location>
        <begin position="319"/>
        <end position="337"/>
    </location>
</feature>
<evidence type="ECO:0000256" key="3">
    <source>
        <dbReference type="ARBA" id="ARBA00022989"/>
    </source>
</evidence>
<comment type="subcellular location">
    <subcellularLocation>
        <location evidence="1">Membrane</location>
        <topology evidence="1">Multi-pass membrane protein</topology>
    </subcellularLocation>
</comment>
<proteinExistence type="predicted"/>
<evidence type="ECO:0000256" key="5">
    <source>
        <dbReference type="SAM" id="Phobius"/>
    </source>
</evidence>
<reference evidence="7" key="1">
    <citation type="journal article" date="2013" name="Genome Announc.">
        <title>Draft genome sequence of the ascomycete Phaeoacremonium aleophilum strain UCR-PA7, a causal agent of the esca disease complex in grapevines.</title>
        <authorList>
            <person name="Blanco-Ulate B."/>
            <person name="Rolshausen P."/>
            <person name="Cantu D."/>
        </authorList>
    </citation>
    <scope>NUCLEOTIDE SEQUENCE [LARGE SCALE GENOMIC DNA]</scope>
    <source>
        <strain evidence="7">UCR-PA7</strain>
    </source>
</reference>
<feature type="transmembrane region" description="Helical" evidence="5">
    <location>
        <begin position="135"/>
        <end position="154"/>
    </location>
</feature>
<feature type="transmembrane region" description="Helical" evidence="5">
    <location>
        <begin position="383"/>
        <end position="401"/>
    </location>
</feature>
<feature type="transmembrane region" description="Helical" evidence="5">
    <location>
        <begin position="106"/>
        <end position="128"/>
    </location>
</feature>
<keyword evidence="2 5" id="KW-0812">Transmembrane</keyword>
<dbReference type="PANTHER" id="PTHR23502:SF34">
    <property type="entry name" value="PROTEIN HOL1"/>
    <property type="match status" value="1"/>
</dbReference>
<feature type="transmembrane region" description="Helical" evidence="5">
    <location>
        <begin position="235"/>
        <end position="256"/>
    </location>
</feature>
<dbReference type="InterPro" id="IPR036259">
    <property type="entry name" value="MFS_trans_sf"/>
</dbReference>
<organism evidence="6 7">
    <name type="scientific">Phaeoacremonium minimum (strain UCR-PA7)</name>
    <name type="common">Esca disease fungus</name>
    <name type="synonym">Togninia minima</name>
    <dbReference type="NCBI Taxonomy" id="1286976"/>
    <lineage>
        <taxon>Eukaryota</taxon>
        <taxon>Fungi</taxon>
        <taxon>Dikarya</taxon>
        <taxon>Ascomycota</taxon>
        <taxon>Pezizomycotina</taxon>
        <taxon>Sordariomycetes</taxon>
        <taxon>Sordariomycetidae</taxon>
        <taxon>Togniniales</taxon>
        <taxon>Togniniaceae</taxon>
        <taxon>Phaeoacremonium</taxon>
    </lineage>
</organism>
<accession>R8BEB2</accession>
<feature type="transmembrane region" description="Helical" evidence="5">
    <location>
        <begin position="166"/>
        <end position="186"/>
    </location>
</feature>
<dbReference type="SUPFAM" id="SSF103473">
    <property type="entry name" value="MFS general substrate transporter"/>
    <property type="match status" value="1"/>
</dbReference>
<dbReference type="InterPro" id="IPR011701">
    <property type="entry name" value="MFS"/>
</dbReference>
<dbReference type="AlphaFoldDB" id="R8BEB2"/>
<dbReference type="KEGG" id="tmn:UCRPA7_7006"/>
<feature type="transmembrane region" description="Helical" evidence="5">
    <location>
        <begin position="349"/>
        <end position="371"/>
    </location>
</feature>
<dbReference type="Pfam" id="PF07690">
    <property type="entry name" value="MFS_1"/>
    <property type="match status" value="1"/>
</dbReference>
<evidence type="ECO:0000256" key="2">
    <source>
        <dbReference type="ARBA" id="ARBA00022692"/>
    </source>
</evidence>
<protein>
    <submittedName>
        <fullName evidence="6">Putative mfs general substrate transporter protein</fullName>
    </submittedName>
</protein>
<dbReference type="PANTHER" id="PTHR23502">
    <property type="entry name" value="MAJOR FACILITATOR SUPERFAMILY"/>
    <property type="match status" value="1"/>
</dbReference>
<dbReference type="Proteomes" id="UP000014074">
    <property type="component" value="Unassembled WGS sequence"/>
</dbReference>
<gene>
    <name evidence="6" type="ORF">UCRPA7_7006</name>
</gene>
<evidence type="ECO:0000313" key="7">
    <source>
        <dbReference type="Proteomes" id="UP000014074"/>
    </source>
</evidence>